<evidence type="ECO:0000256" key="5">
    <source>
        <dbReference type="ARBA" id="ARBA00023329"/>
    </source>
</evidence>
<keyword evidence="3 6" id="KW-1133">Transmembrane helix</keyword>
<reference evidence="9" key="1">
    <citation type="submission" date="2020-01" db="EMBL/GenBank/DDBJ databases">
        <authorList>
            <consortium name="DOE Joint Genome Institute"/>
            <person name="Haridas S."/>
            <person name="Albert R."/>
            <person name="Binder M."/>
            <person name="Bloem J."/>
            <person name="Labutti K."/>
            <person name="Salamov A."/>
            <person name="Andreopoulos B."/>
            <person name="Baker S.E."/>
            <person name="Barry K."/>
            <person name="Bills G."/>
            <person name="Bluhm B.H."/>
            <person name="Cannon C."/>
            <person name="Castanera R."/>
            <person name="Culley D.E."/>
            <person name="Daum C."/>
            <person name="Ezra D."/>
            <person name="Gonzalez J.B."/>
            <person name="Henrissat B."/>
            <person name="Kuo A."/>
            <person name="Liang C."/>
            <person name="Lipzen A."/>
            <person name="Lutzoni F."/>
            <person name="Magnuson J."/>
            <person name="Mondo S."/>
            <person name="Nolan M."/>
            <person name="Ohm R."/>
            <person name="Pangilinan J."/>
            <person name="Park H.-J."/>
            <person name="Ramirez L."/>
            <person name="Alfaro M."/>
            <person name="Sun H."/>
            <person name="Tritt A."/>
            <person name="Yoshinaga Y."/>
            <person name="Zwiers L.-H."/>
            <person name="Turgeon B.G."/>
            <person name="Goodwin S.B."/>
            <person name="Spatafora J.W."/>
            <person name="Crous P.W."/>
            <person name="Grigoriev I.V."/>
        </authorList>
    </citation>
    <scope>NUCLEOTIDE SEQUENCE</scope>
    <source>
        <strain evidence="9">CBS 342.82</strain>
    </source>
</reference>
<reference evidence="9" key="2">
    <citation type="submission" date="2020-04" db="EMBL/GenBank/DDBJ databases">
        <authorList>
            <consortium name="NCBI Genome Project"/>
        </authorList>
    </citation>
    <scope>NUCLEOTIDE SEQUENCE</scope>
    <source>
        <strain evidence="9">CBS 342.82</strain>
    </source>
</reference>
<reference evidence="9" key="3">
    <citation type="submission" date="2025-08" db="UniProtKB">
        <authorList>
            <consortium name="RefSeq"/>
        </authorList>
    </citation>
    <scope>IDENTIFICATION</scope>
    <source>
        <strain evidence="9">CBS 342.82</strain>
    </source>
</reference>
<dbReference type="Pfam" id="PF09446">
    <property type="entry name" value="VMA21"/>
    <property type="match status" value="1"/>
</dbReference>
<dbReference type="GeneID" id="54359839"/>
<feature type="region of interest" description="Disordered" evidence="7">
    <location>
        <begin position="1"/>
        <end position="26"/>
    </location>
</feature>
<evidence type="ECO:0000256" key="2">
    <source>
        <dbReference type="ARBA" id="ARBA00022824"/>
    </source>
</evidence>
<proteinExistence type="inferred from homology"/>
<dbReference type="OrthoDB" id="160405at2759"/>
<organism evidence="9">
    <name type="scientific">Dissoconium aciculare CBS 342.82</name>
    <dbReference type="NCBI Taxonomy" id="1314786"/>
    <lineage>
        <taxon>Eukaryota</taxon>
        <taxon>Fungi</taxon>
        <taxon>Dikarya</taxon>
        <taxon>Ascomycota</taxon>
        <taxon>Pezizomycotina</taxon>
        <taxon>Dothideomycetes</taxon>
        <taxon>Dothideomycetidae</taxon>
        <taxon>Mycosphaerellales</taxon>
        <taxon>Dissoconiaceae</taxon>
        <taxon>Dissoconium</taxon>
    </lineage>
</organism>
<comment type="function">
    <text evidence="6">Required for the assembly of the V0 complex of the vacuolar ATPase (V-ATPase) in the endoplasmic reticulum.</text>
</comment>
<gene>
    <name evidence="9" type="ORF">K489DRAFT_328164</name>
</gene>
<dbReference type="PANTHER" id="PTHR31792">
    <property type="entry name" value="VACUOLAR ATPASE ASSEMBLY INTEGRAL MEMBRANE PROTEIN VMA21"/>
    <property type="match status" value="1"/>
</dbReference>
<dbReference type="GO" id="GO:0033116">
    <property type="term" value="C:endoplasmic reticulum-Golgi intermediate compartment membrane"/>
    <property type="evidence" value="ECO:0007669"/>
    <property type="project" value="UniProtKB-SubCell"/>
</dbReference>
<dbReference type="RefSeq" id="XP_033455172.1">
    <property type="nucleotide sequence ID" value="XM_033602039.1"/>
</dbReference>
<evidence type="ECO:0000256" key="1">
    <source>
        <dbReference type="ARBA" id="ARBA00022692"/>
    </source>
</evidence>
<dbReference type="AlphaFoldDB" id="A0A6J3LQG7"/>
<evidence type="ECO:0000256" key="6">
    <source>
        <dbReference type="HAMAP-Rule" id="MF_03058"/>
    </source>
</evidence>
<dbReference type="PANTHER" id="PTHR31792:SF3">
    <property type="entry name" value="VACUOLAR ATPASE ASSEMBLY INTEGRAL MEMBRANE PROTEIN VMA21"/>
    <property type="match status" value="1"/>
</dbReference>
<feature type="transmembrane region" description="Helical" evidence="6">
    <location>
        <begin position="36"/>
        <end position="57"/>
    </location>
</feature>
<evidence type="ECO:0000313" key="8">
    <source>
        <dbReference type="Proteomes" id="UP000504637"/>
    </source>
</evidence>
<evidence type="ECO:0000256" key="3">
    <source>
        <dbReference type="ARBA" id="ARBA00022989"/>
    </source>
</evidence>
<comment type="caution">
    <text evidence="6">Lacks conserved residue(s) required for the propagation of feature annotation.</text>
</comment>
<keyword evidence="4 6" id="KW-0472">Membrane</keyword>
<keyword evidence="5 6" id="KW-0968">Cytoplasmic vesicle</keyword>
<comment type="subcellular location">
    <subcellularLocation>
        <location evidence="6">Endoplasmic reticulum membrane</location>
        <topology evidence="6">Multi-pass membrane protein</topology>
    </subcellularLocation>
    <subcellularLocation>
        <location evidence="6">Endoplasmic reticulum-Golgi intermediate compartment membrane</location>
        <topology evidence="6">Multi-pass membrane protein</topology>
    </subcellularLocation>
    <subcellularLocation>
        <location evidence="6">Cytoplasmic vesicle</location>
        <location evidence="6">COPII-coated vesicle membrane</location>
        <topology evidence="6">Multi-pass membrane protein</topology>
    </subcellularLocation>
</comment>
<keyword evidence="8" id="KW-1185">Reference proteome</keyword>
<dbReference type="GO" id="GO:0012507">
    <property type="term" value="C:ER to Golgi transport vesicle membrane"/>
    <property type="evidence" value="ECO:0007669"/>
    <property type="project" value="UniProtKB-SubCell"/>
</dbReference>
<dbReference type="GO" id="GO:0005789">
    <property type="term" value="C:endoplasmic reticulum membrane"/>
    <property type="evidence" value="ECO:0007669"/>
    <property type="project" value="UniProtKB-SubCell"/>
</dbReference>
<protein>
    <submittedName>
        <fullName evidence="9">Uncharacterized protein</fullName>
    </submittedName>
</protein>
<sequence>MATRRITSQEKTHLDQDEIRKEAPTSNIAPAVPSSVIFKLLGFTLAMVTVPIGSYFLTVDNLFSGNATYAGGLAAFMANVVLIGYVVVAFADDKSEREADAAETKKAR</sequence>
<evidence type="ECO:0000256" key="7">
    <source>
        <dbReference type="SAM" id="MobiDB-lite"/>
    </source>
</evidence>
<name>A0A6J3LQG7_9PEZI</name>
<evidence type="ECO:0000256" key="4">
    <source>
        <dbReference type="ARBA" id="ARBA00023136"/>
    </source>
</evidence>
<keyword evidence="1 6" id="KW-0812">Transmembrane</keyword>
<dbReference type="Proteomes" id="UP000504637">
    <property type="component" value="Unplaced"/>
</dbReference>
<dbReference type="InterPro" id="IPR019013">
    <property type="entry name" value="Vma21"/>
</dbReference>
<dbReference type="HAMAP" id="MF_03058">
    <property type="entry name" value="VMA21"/>
    <property type="match status" value="1"/>
</dbReference>
<comment type="similarity">
    <text evidence="6">Belongs to the VMA21 family.</text>
</comment>
<feature type="compositionally biased region" description="Basic and acidic residues" evidence="7">
    <location>
        <begin position="7"/>
        <end position="23"/>
    </location>
</feature>
<feature type="transmembrane region" description="Helical" evidence="6">
    <location>
        <begin position="69"/>
        <end position="91"/>
    </location>
</feature>
<evidence type="ECO:0000313" key="9">
    <source>
        <dbReference type="RefSeq" id="XP_033455172.1"/>
    </source>
</evidence>
<accession>A0A6J3LQG7</accession>
<dbReference type="GO" id="GO:0070072">
    <property type="term" value="P:vacuolar proton-transporting V-type ATPase complex assembly"/>
    <property type="evidence" value="ECO:0007669"/>
    <property type="project" value="UniProtKB-UniRule"/>
</dbReference>
<keyword evidence="2 6" id="KW-0256">Endoplasmic reticulum</keyword>